<dbReference type="InterPro" id="IPR036610">
    <property type="entry name" value="PEBP-like_sf"/>
</dbReference>
<dbReference type="Gene3D" id="3.90.280.10">
    <property type="entry name" value="PEBP-like"/>
    <property type="match status" value="1"/>
</dbReference>
<evidence type="ECO:0000313" key="1">
    <source>
        <dbReference type="EMBL" id="OAF71497.1"/>
    </source>
</evidence>
<keyword evidence="1" id="KW-0689">Ribosomal protein</keyword>
<keyword evidence="2" id="KW-1185">Reference proteome</keyword>
<dbReference type="Proteomes" id="UP000078046">
    <property type="component" value="Unassembled WGS sequence"/>
</dbReference>
<dbReference type="SUPFAM" id="SSF49777">
    <property type="entry name" value="PEBP-like"/>
    <property type="match status" value="1"/>
</dbReference>
<dbReference type="GO" id="GO:0005840">
    <property type="term" value="C:ribosome"/>
    <property type="evidence" value="ECO:0007669"/>
    <property type="project" value="UniProtKB-KW"/>
</dbReference>
<dbReference type="OrthoDB" id="2153661at2759"/>
<gene>
    <name evidence="1" type="ORF">A3Q56_00713</name>
</gene>
<comment type="caution">
    <text evidence="1">The sequence shown here is derived from an EMBL/GenBank/DDBJ whole genome shotgun (WGS) entry which is preliminary data.</text>
</comment>
<dbReference type="AlphaFoldDB" id="A0A177BAZ9"/>
<protein>
    <submittedName>
        <fullName evidence="1">39S ribosomal protein L38, mitochondrial</fullName>
    </submittedName>
</protein>
<keyword evidence="1" id="KW-0687">Ribonucleoprotein</keyword>
<name>A0A177BAZ9_9BILA</name>
<sequence length="362" mass="42658">MIKSLFNKNFVRGSIQPPKWVKNVKKDKKYYKRIDYGIPVINDYEHTEMLEFNKKMKERLLKNEKLGNCIGPNQSNFKNRKCIDYFSMAKLHNIYKDLFNNDFFYNLEDFVPYFRVNDDKYPVYYGNIIPCNLTTKQPTVDIKPNQIVQIVSPDGNIFQGGEYLHSLVSDKTIHVSYIPPFPARGFGFCRYVLLLYEYNEKSDISGYVDEFVSKEPKSRKFISHHFINNVKGLKPIALSFFQSQHDSSVKNVYYNILDTKQPIFKYQGDINYVEQINPYEFGVAFDEYLDQYQSKEDLDERIFKEKMSEISPFYSDYVKNPLKYPLVHKLKESGSSWLKTKRQHQINGTSDLVTSVSIILET</sequence>
<dbReference type="EMBL" id="LWCA01000046">
    <property type="protein sequence ID" value="OAF71497.1"/>
    <property type="molecule type" value="Genomic_DNA"/>
</dbReference>
<reference evidence="1 2" key="1">
    <citation type="submission" date="2016-04" db="EMBL/GenBank/DDBJ databases">
        <title>The genome of Intoshia linei affirms orthonectids as highly simplified spiralians.</title>
        <authorList>
            <person name="Mikhailov K.V."/>
            <person name="Slusarev G.S."/>
            <person name="Nikitin M.A."/>
            <person name="Logacheva M.D."/>
            <person name="Penin A."/>
            <person name="Aleoshin V."/>
            <person name="Panchin Y.V."/>
        </authorList>
    </citation>
    <scope>NUCLEOTIDE SEQUENCE [LARGE SCALE GENOMIC DNA]</scope>
    <source>
        <strain evidence="1">Intl2013</strain>
        <tissue evidence="1">Whole animal</tissue>
    </source>
</reference>
<organism evidence="1 2">
    <name type="scientific">Intoshia linei</name>
    <dbReference type="NCBI Taxonomy" id="1819745"/>
    <lineage>
        <taxon>Eukaryota</taxon>
        <taxon>Metazoa</taxon>
        <taxon>Spiralia</taxon>
        <taxon>Lophotrochozoa</taxon>
        <taxon>Mesozoa</taxon>
        <taxon>Orthonectida</taxon>
        <taxon>Rhopaluridae</taxon>
        <taxon>Intoshia</taxon>
    </lineage>
</organism>
<accession>A0A177BAZ9</accession>
<evidence type="ECO:0000313" key="2">
    <source>
        <dbReference type="Proteomes" id="UP000078046"/>
    </source>
</evidence>
<proteinExistence type="predicted"/>